<evidence type="ECO:0000313" key="10">
    <source>
        <dbReference type="Proteomes" id="UP000039865"/>
    </source>
</evidence>
<dbReference type="OMA" id="DFISIAY"/>
<dbReference type="PANTHER" id="PTHR13184">
    <property type="entry name" value="37S RIBOSOMAL PROTEIN S22"/>
    <property type="match status" value="1"/>
</dbReference>
<keyword evidence="2" id="KW-0479">Metal-binding</keyword>
<reference evidence="9 10" key="1">
    <citation type="submission" date="2014-06" db="EMBL/GenBank/DDBJ databases">
        <authorList>
            <person name="Swart Estienne"/>
        </authorList>
    </citation>
    <scope>NUCLEOTIDE SEQUENCE [LARGE SCALE GENOMIC DNA]</scope>
    <source>
        <strain evidence="9 10">130c</strain>
    </source>
</reference>
<evidence type="ECO:0000256" key="4">
    <source>
        <dbReference type="ARBA" id="ARBA00023004"/>
    </source>
</evidence>
<dbReference type="GO" id="GO:0008168">
    <property type="term" value="F:methyltransferase activity"/>
    <property type="evidence" value="ECO:0007669"/>
    <property type="project" value="InterPro"/>
</dbReference>
<comment type="subcellular location">
    <subcellularLocation>
        <location evidence="1">Mitochondrion</location>
    </subcellularLocation>
</comment>
<evidence type="ECO:0000256" key="1">
    <source>
        <dbReference type="ARBA" id="ARBA00004173"/>
    </source>
</evidence>
<comment type="function">
    <text evidence="7">Mitochondrial ribosome (mitoribosome) assembly factor. Binds at the interface of the head and body domains of the mitochondrial small ribosomal subunit (mt-SSU), occluding the mRNA channel and preventing compaction of the head domain towards the body. Probable inactive methyltransferase: retains the characteristic folding and ability to bind S-adenosyl-L-methionine, but it probably lost its methyltransferase activity.</text>
</comment>
<dbReference type="Pfam" id="PF09243">
    <property type="entry name" value="Rsm22"/>
    <property type="match status" value="1"/>
</dbReference>
<evidence type="ECO:0000256" key="3">
    <source>
        <dbReference type="ARBA" id="ARBA00022946"/>
    </source>
</evidence>
<gene>
    <name evidence="9" type="primary">Contig18992.g20145</name>
    <name evidence="9" type="ORF">STYLEM_16354</name>
</gene>
<evidence type="ECO:0000256" key="6">
    <source>
        <dbReference type="ARBA" id="ARBA00023128"/>
    </source>
</evidence>
<dbReference type="GO" id="GO:0046872">
    <property type="term" value="F:metal ion binding"/>
    <property type="evidence" value="ECO:0007669"/>
    <property type="project" value="UniProtKB-KW"/>
</dbReference>
<organism evidence="9 10">
    <name type="scientific">Stylonychia lemnae</name>
    <name type="common">Ciliate</name>
    <dbReference type="NCBI Taxonomy" id="5949"/>
    <lineage>
        <taxon>Eukaryota</taxon>
        <taxon>Sar</taxon>
        <taxon>Alveolata</taxon>
        <taxon>Ciliophora</taxon>
        <taxon>Intramacronucleata</taxon>
        <taxon>Spirotrichea</taxon>
        <taxon>Stichotrichia</taxon>
        <taxon>Sporadotrichida</taxon>
        <taxon>Oxytrichidae</taxon>
        <taxon>Stylonychinae</taxon>
        <taxon>Stylonychia</taxon>
    </lineage>
</organism>
<name>A0A078AYN7_STYLE</name>
<dbReference type="Gene3D" id="3.40.50.150">
    <property type="entry name" value="Vaccinia Virus protein VP39"/>
    <property type="match status" value="1"/>
</dbReference>
<dbReference type="GO" id="GO:0006412">
    <property type="term" value="P:translation"/>
    <property type="evidence" value="ECO:0007669"/>
    <property type="project" value="InterPro"/>
</dbReference>
<evidence type="ECO:0000256" key="5">
    <source>
        <dbReference type="ARBA" id="ARBA00023014"/>
    </source>
</evidence>
<keyword evidence="5" id="KW-0411">Iron-sulfur</keyword>
<dbReference type="Proteomes" id="UP000039865">
    <property type="component" value="Unassembled WGS sequence"/>
</dbReference>
<keyword evidence="4" id="KW-0408">Iron</keyword>
<sequence>MLQFPVRFFPRAGPKIKTTSISKRLEEAKEQKEEMMEEMELEKDFKTRQQEVMSDPDFGYGKSKEYDSKHDDFFNVSNLTMGADRVPEDILKRMKKIFSKHTVQEVRDWSKLLMKNYQILHAIEKPMNLDYVKPFSNTSDLINKSPNIHEDLVKKKQEEEKLKQQLDNKKKQGEEAQQTVEMEQSEEGGFEAKKQKKSRSEEKEESEGQLFSLEYKREHAIGYLMRKMPYHYFVFRRLINEVKERLPNFKPESVLDYGAGLGSGVWATQHIYGKQNAIDKNGSVVRSAAVEPNVNMRKLGKYITEELNEKAENSILWVDSLSMIPGSGGERGKFDLIIVGYVLQEVPSAKQRLMIVEALWQRLRDDGVFILVEPGSPKGFRYIHSFRDWILAKERIEASIIAPCPNHKQCPMAQHPDQWCHFSQMTQRIPGYTFPKAPKEAQMINEKYSYLVVRKGTTPSTVSENSTEDDFKSPAEKSFFWPRLVRPIIKQHKHTIIDMCNTEGKIERRIIAKSHGLEGGYKKAKKMKWGDQPDLNTHNEEGVFKRSHSKSCKEGSAPKTN</sequence>
<dbReference type="InterPro" id="IPR052571">
    <property type="entry name" value="Mt_RNA_Methyltransferase"/>
</dbReference>
<accession>A0A078AYN7</accession>
<dbReference type="EMBL" id="CCKQ01015437">
    <property type="protein sequence ID" value="CDW87251.1"/>
    <property type="molecule type" value="Genomic_DNA"/>
</dbReference>
<keyword evidence="9" id="KW-0687">Ribonucleoprotein</keyword>
<evidence type="ECO:0000256" key="7">
    <source>
        <dbReference type="ARBA" id="ARBA00045681"/>
    </source>
</evidence>
<protein>
    <submittedName>
        <fullName evidence="9">Mitochondrial ribosomal protein</fullName>
    </submittedName>
</protein>
<evidence type="ECO:0000256" key="2">
    <source>
        <dbReference type="ARBA" id="ARBA00022723"/>
    </source>
</evidence>
<feature type="compositionally biased region" description="Basic and acidic residues" evidence="8">
    <location>
        <begin position="160"/>
        <end position="174"/>
    </location>
</feature>
<evidence type="ECO:0000256" key="8">
    <source>
        <dbReference type="SAM" id="MobiDB-lite"/>
    </source>
</evidence>
<dbReference type="OrthoDB" id="421327at2759"/>
<dbReference type="InParanoid" id="A0A078AYN7"/>
<dbReference type="InterPro" id="IPR029063">
    <property type="entry name" value="SAM-dependent_MTases_sf"/>
</dbReference>
<keyword evidence="9" id="KW-0689">Ribosomal protein</keyword>
<dbReference type="FunCoup" id="A0A078AYN7">
    <property type="interactions" value="338"/>
</dbReference>
<dbReference type="AlphaFoldDB" id="A0A078AYN7"/>
<keyword evidence="10" id="KW-1185">Reference proteome</keyword>
<evidence type="ECO:0000313" key="9">
    <source>
        <dbReference type="EMBL" id="CDW87251.1"/>
    </source>
</evidence>
<feature type="region of interest" description="Disordered" evidence="8">
    <location>
        <begin position="27"/>
        <end position="47"/>
    </location>
</feature>
<keyword evidence="3" id="KW-0809">Transit peptide</keyword>
<proteinExistence type="predicted"/>
<feature type="region of interest" description="Disordered" evidence="8">
    <location>
        <begin position="524"/>
        <end position="561"/>
    </location>
</feature>
<dbReference type="InterPro" id="IPR015324">
    <property type="entry name" value="Ribosomal_Rsm22-like"/>
</dbReference>
<dbReference type="PANTHER" id="PTHR13184:SF5">
    <property type="entry name" value="METHYLTRANSFERASE-LIKE PROTEIN 17, MITOCHONDRIAL"/>
    <property type="match status" value="1"/>
</dbReference>
<dbReference type="GO" id="GO:0003735">
    <property type="term" value="F:structural constituent of ribosome"/>
    <property type="evidence" value="ECO:0007669"/>
    <property type="project" value="TreeGrafter"/>
</dbReference>
<feature type="compositionally biased region" description="Basic and acidic residues" evidence="8">
    <location>
        <begin position="190"/>
        <end position="202"/>
    </location>
</feature>
<keyword evidence="6" id="KW-0496">Mitochondrion</keyword>
<dbReference type="SUPFAM" id="SSF53335">
    <property type="entry name" value="S-adenosyl-L-methionine-dependent methyltransferases"/>
    <property type="match status" value="1"/>
</dbReference>
<dbReference type="GO" id="GO:0005763">
    <property type="term" value="C:mitochondrial small ribosomal subunit"/>
    <property type="evidence" value="ECO:0007669"/>
    <property type="project" value="TreeGrafter"/>
</dbReference>
<dbReference type="GO" id="GO:0051536">
    <property type="term" value="F:iron-sulfur cluster binding"/>
    <property type="evidence" value="ECO:0007669"/>
    <property type="project" value="UniProtKB-KW"/>
</dbReference>
<feature type="region of interest" description="Disordered" evidence="8">
    <location>
        <begin position="160"/>
        <end position="209"/>
    </location>
</feature>